<evidence type="ECO:0000259" key="13">
    <source>
        <dbReference type="PROSITE" id="PS50056"/>
    </source>
</evidence>
<dbReference type="Proteomes" id="UP000828390">
    <property type="component" value="Unassembled WGS sequence"/>
</dbReference>
<dbReference type="SUPFAM" id="SSF52799">
    <property type="entry name" value="(Phosphotyrosine protein) phosphatases II"/>
    <property type="match status" value="2"/>
</dbReference>
<keyword evidence="4" id="KW-0677">Repeat</keyword>
<evidence type="ECO:0000256" key="7">
    <source>
        <dbReference type="ARBA" id="ARBA00023136"/>
    </source>
</evidence>
<feature type="compositionally biased region" description="Low complexity" evidence="9">
    <location>
        <begin position="147"/>
        <end position="165"/>
    </location>
</feature>
<dbReference type="Gene3D" id="3.90.190.10">
    <property type="entry name" value="Protein tyrosine phosphatase superfamily"/>
    <property type="match status" value="2"/>
</dbReference>
<feature type="transmembrane region" description="Helical" evidence="10">
    <location>
        <begin position="638"/>
        <end position="659"/>
    </location>
</feature>
<evidence type="ECO:0000313" key="16">
    <source>
        <dbReference type="EMBL" id="KAH3819231.1"/>
    </source>
</evidence>
<keyword evidence="10" id="KW-1133">Transmembrane helix</keyword>
<dbReference type="CDD" id="cd00063">
    <property type="entry name" value="FN3"/>
    <property type="match status" value="4"/>
</dbReference>
<keyword evidence="17" id="KW-1185">Reference proteome</keyword>
<feature type="domain" description="Tyrosine-protein phosphatase" evidence="12">
    <location>
        <begin position="724"/>
        <end position="987"/>
    </location>
</feature>
<feature type="region of interest" description="Disordered" evidence="9">
    <location>
        <begin position="137"/>
        <end position="165"/>
    </location>
</feature>
<dbReference type="EMBL" id="JAIWYP010000005">
    <property type="protein sequence ID" value="KAH3819231.1"/>
    <property type="molecule type" value="Genomic_DNA"/>
</dbReference>
<evidence type="ECO:0000256" key="5">
    <source>
        <dbReference type="ARBA" id="ARBA00022801"/>
    </source>
</evidence>
<dbReference type="InterPro" id="IPR003599">
    <property type="entry name" value="Ig_sub"/>
</dbReference>
<dbReference type="InterPro" id="IPR003595">
    <property type="entry name" value="Tyr_Pase_cat"/>
</dbReference>
<dbReference type="GO" id="GO:0004725">
    <property type="term" value="F:protein tyrosine phosphatase activity"/>
    <property type="evidence" value="ECO:0007669"/>
    <property type="project" value="UniProtKB-EC"/>
</dbReference>
<keyword evidence="10" id="KW-0812">Transmembrane</keyword>
<evidence type="ECO:0000313" key="17">
    <source>
        <dbReference type="Proteomes" id="UP000828390"/>
    </source>
</evidence>
<dbReference type="Pfam" id="PF00102">
    <property type="entry name" value="Y_phosphatase"/>
    <property type="match status" value="2"/>
</dbReference>
<dbReference type="PRINTS" id="PR00700">
    <property type="entry name" value="PRTYPHPHTASE"/>
</dbReference>
<dbReference type="InterPro" id="IPR036179">
    <property type="entry name" value="Ig-like_dom_sf"/>
</dbReference>
<organism evidence="16 17">
    <name type="scientific">Dreissena polymorpha</name>
    <name type="common">Zebra mussel</name>
    <name type="synonym">Mytilus polymorpha</name>
    <dbReference type="NCBI Taxonomy" id="45954"/>
    <lineage>
        <taxon>Eukaryota</taxon>
        <taxon>Metazoa</taxon>
        <taxon>Spiralia</taxon>
        <taxon>Lophotrochozoa</taxon>
        <taxon>Mollusca</taxon>
        <taxon>Bivalvia</taxon>
        <taxon>Autobranchia</taxon>
        <taxon>Heteroconchia</taxon>
        <taxon>Euheterodonta</taxon>
        <taxon>Imparidentia</taxon>
        <taxon>Neoheterodontei</taxon>
        <taxon>Myida</taxon>
        <taxon>Dreissenoidea</taxon>
        <taxon>Dreissenidae</taxon>
        <taxon>Dreissena</taxon>
    </lineage>
</organism>
<dbReference type="InterPro" id="IPR003961">
    <property type="entry name" value="FN3_dom"/>
</dbReference>
<dbReference type="GO" id="GO:0016020">
    <property type="term" value="C:membrane"/>
    <property type="evidence" value="ECO:0007669"/>
    <property type="project" value="UniProtKB-SubCell"/>
</dbReference>
<gene>
    <name evidence="16" type="ORF">DPMN_120965</name>
</gene>
<feature type="signal peptide" evidence="11">
    <location>
        <begin position="1"/>
        <end position="21"/>
    </location>
</feature>
<keyword evidence="7 10" id="KW-0472">Membrane</keyword>
<evidence type="ECO:0000259" key="15">
    <source>
        <dbReference type="PROSITE" id="PS50853"/>
    </source>
</evidence>
<dbReference type="PROSITE" id="PS50056">
    <property type="entry name" value="TYR_PHOSPHATASE_2"/>
    <property type="match status" value="1"/>
</dbReference>
<dbReference type="Gene3D" id="2.60.40.10">
    <property type="entry name" value="Immunoglobulins"/>
    <property type="match status" value="5"/>
</dbReference>
<dbReference type="FunFam" id="3.90.190.10:FF:000068">
    <property type="entry name" value="receptor-type tyrosine-protein phosphatase zeta"/>
    <property type="match status" value="1"/>
</dbReference>
<dbReference type="InterPro" id="IPR000242">
    <property type="entry name" value="PTP_cat"/>
</dbReference>
<evidence type="ECO:0000256" key="6">
    <source>
        <dbReference type="ARBA" id="ARBA00022912"/>
    </source>
</evidence>
<dbReference type="SUPFAM" id="SSF49265">
    <property type="entry name" value="Fibronectin type III"/>
    <property type="match status" value="2"/>
</dbReference>
<keyword evidence="6" id="KW-0904">Protein phosphatase</keyword>
<dbReference type="SMART" id="SM00194">
    <property type="entry name" value="PTPc"/>
    <property type="match status" value="2"/>
</dbReference>
<dbReference type="InterPro" id="IPR029021">
    <property type="entry name" value="Prot-tyrosine_phosphatase-like"/>
</dbReference>
<feature type="domain" description="Ig-like" evidence="14">
    <location>
        <begin position="26"/>
        <end position="120"/>
    </location>
</feature>
<dbReference type="PANTHER" id="PTHR19134">
    <property type="entry name" value="RECEPTOR-TYPE TYROSINE-PROTEIN PHOSPHATASE"/>
    <property type="match status" value="1"/>
</dbReference>
<feature type="chain" id="PRO_5038559336" description="protein-tyrosine-phosphatase" evidence="11">
    <location>
        <begin position="22"/>
        <end position="1321"/>
    </location>
</feature>
<feature type="domain" description="Fibronectin type-III" evidence="15">
    <location>
        <begin position="422"/>
        <end position="515"/>
    </location>
</feature>
<dbReference type="InterPro" id="IPR050348">
    <property type="entry name" value="Protein-Tyr_Phosphatase"/>
</dbReference>
<evidence type="ECO:0000256" key="2">
    <source>
        <dbReference type="ARBA" id="ARBA00013064"/>
    </source>
</evidence>
<feature type="region of interest" description="Disordered" evidence="9">
    <location>
        <begin position="1286"/>
        <end position="1321"/>
    </location>
</feature>
<evidence type="ECO:0000256" key="10">
    <source>
        <dbReference type="SAM" id="Phobius"/>
    </source>
</evidence>
<evidence type="ECO:0000256" key="4">
    <source>
        <dbReference type="ARBA" id="ARBA00022737"/>
    </source>
</evidence>
<dbReference type="EC" id="3.1.3.48" evidence="2"/>
<proteinExistence type="predicted"/>
<accession>A0A9D4JP34</accession>
<reference evidence="16" key="2">
    <citation type="submission" date="2020-11" db="EMBL/GenBank/DDBJ databases">
        <authorList>
            <person name="McCartney M.A."/>
            <person name="Auch B."/>
            <person name="Kono T."/>
            <person name="Mallez S."/>
            <person name="Becker A."/>
            <person name="Gohl D.M."/>
            <person name="Silverstein K.A.T."/>
            <person name="Koren S."/>
            <person name="Bechman K.B."/>
            <person name="Herman A."/>
            <person name="Abrahante J.E."/>
            <person name="Garbe J."/>
        </authorList>
    </citation>
    <scope>NUCLEOTIDE SEQUENCE</scope>
    <source>
        <strain evidence="16">Duluth1</strain>
        <tissue evidence="16">Whole animal</tissue>
    </source>
</reference>
<dbReference type="PROSITE" id="PS00383">
    <property type="entry name" value="TYR_PHOSPHATASE_1"/>
    <property type="match status" value="1"/>
</dbReference>
<feature type="domain" description="Fibronectin type-III" evidence="15">
    <location>
        <begin position="519"/>
        <end position="618"/>
    </location>
</feature>
<keyword evidence="3 11" id="KW-0732">Signal</keyword>
<dbReference type="PROSITE" id="PS50853">
    <property type="entry name" value="FN3"/>
    <property type="match status" value="4"/>
</dbReference>
<dbReference type="SUPFAM" id="SSF48726">
    <property type="entry name" value="Immunoglobulin"/>
    <property type="match status" value="1"/>
</dbReference>
<evidence type="ECO:0000259" key="12">
    <source>
        <dbReference type="PROSITE" id="PS50055"/>
    </source>
</evidence>
<dbReference type="CDD" id="cd00096">
    <property type="entry name" value="Ig"/>
    <property type="match status" value="1"/>
</dbReference>
<dbReference type="Pfam" id="PF00041">
    <property type="entry name" value="fn3"/>
    <property type="match status" value="4"/>
</dbReference>
<sequence>MMSSSLFTAALLLTFISITGGSIDFPVTPGVVYGAIGTNVTIDCGLTFPSNEELQLQVWYHNGIWILQTGFDRQTKTSDTAPKGKFSLLDDKYTLHVHSVVSSDSGFYICKKSFTKKDLQGVKFLDENTTTELIVQEDEPYNETLASSRSNSTSNSTSDSVDPVSNLTSDTIGELLYSIDTVKDVGPPNSTLEVEEGDWLLGNLTTVAMLTYDSNVDDVPSPPGVVMVTDIKSRECVLSWNSSLRDNNSPITNYIIKIKRMTDNDWSKSRVLLVNSNTTSIVVRELTPFTYYQIHVIAKNALGNSAPSQPSSIFMTTSEAPGQAPQNFRASSPTSNTIQLSWQPIAEDSLNGNPEGYVIQYRRLTDMELRAVTIPDPKTMTHTLDSLMPFTNYSVSIQLFNDEGQGPITTLYIKTAEGVPGKPRITHVTEMQSTSFVVNWEAPTVDNGVLKNYQLQWIHNNTYKTRIITGHLTQPMRAVISDLEPYTDYMLRVRAETGGGYSEYSDNYPALTDVRGASAPMIVNLTVLSSTSIFLQWLPPSRVYKKVDSYFIHYHARGENGISDEVIAAADENERVITDIPTNSEYSLKMAAITQSIFSTATYMGDFSPEWEFSLEGPQVEDPSVVATAAASTSQAGLIAGIIIGFVLVTITLLAVIGYRSRTCRKYTRSLYYMAVPTSNHSPQTITIAPPDAVDSCQVTYPDIAARDFPMHVKQLHANSDDGFAREFEEIGANTRTNLLAENSDLPENKCKNRYVNISAYDHSRVVLQPVPGRPKSSDYINANFIDGYNKPRAYIATQGPLPNTFADFWRMIWEQNTIVIVMITNLVERGRPKCDMYWPNEGQETYGSVVVKHLNTISRSHYTVRLFSLKSNKNKKSKQVSERIVHQYHYTEWPDHGVPEFTLPVLKFIQKSSGDNPPGAGPIVIHCSAGVGRTGTYILIDSMIHKIKDTQTINVPAFLLHIRNQRKSLVQTEEQYILIHEAIAEYILTGGDTEIKEGDLGRQLARLKQQINGEIPLIDIEYMRVTSFAPQDDDRFHGLKSVNLAKNRNMQFLPLSVKRVCLPMIPGEEGSDYINATYLQGYTKSNEFIITQHPLLDTMEDFWRMVWDQNSSVIVQLSNVDEQEFQSFWPAMGCTLDIGGNFKLTYREDDDRRQFKIKEFLLQSNQDDYILMTRIVTWNSPWPDSCDPLHSTFDFIDELQTLHKHNDMGPVIVVDRYGGVEAATFCALWSIYDQLQYDKSANIYMMAKLYHLKRAGCMGNKENYLFLYEAAASLSDKWKEKEQSSPGSIRLHLGSKKNGAPTRIGTLNNKVENNKVETDV</sequence>
<dbReference type="PROSITE" id="PS50835">
    <property type="entry name" value="IG_LIKE"/>
    <property type="match status" value="1"/>
</dbReference>
<feature type="domain" description="Tyrosine specific protein phosphatases" evidence="13">
    <location>
        <begin position="904"/>
        <end position="978"/>
    </location>
</feature>
<dbReference type="InterPro" id="IPR036116">
    <property type="entry name" value="FN3_sf"/>
</dbReference>
<keyword evidence="5" id="KW-0378">Hydrolase</keyword>
<evidence type="ECO:0000256" key="8">
    <source>
        <dbReference type="ARBA" id="ARBA00051722"/>
    </source>
</evidence>
<dbReference type="FunFam" id="2.60.40.10:FF:000028">
    <property type="entry name" value="Neuronal cell adhesion molecule"/>
    <property type="match status" value="1"/>
</dbReference>
<comment type="caution">
    <text evidence="16">The sequence shown here is derived from an EMBL/GenBank/DDBJ whole genome shotgun (WGS) entry which is preliminary data.</text>
</comment>
<dbReference type="InterPro" id="IPR013783">
    <property type="entry name" value="Ig-like_fold"/>
</dbReference>
<dbReference type="InterPro" id="IPR007110">
    <property type="entry name" value="Ig-like_dom"/>
</dbReference>
<comment type="catalytic activity">
    <reaction evidence="8">
        <text>O-phospho-L-tyrosyl-[protein] + H2O = L-tyrosyl-[protein] + phosphate</text>
        <dbReference type="Rhea" id="RHEA:10684"/>
        <dbReference type="Rhea" id="RHEA-COMP:10136"/>
        <dbReference type="Rhea" id="RHEA-COMP:20101"/>
        <dbReference type="ChEBI" id="CHEBI:15377"/>
        <dbReference type="ChEBI" id="CHEBI:43474"/>
        <dbReference type="ChEBI" id="CHEBI:46858"/>
        <dbReference type="ChEBI" id="CHEBI:61978"/>
        <dbReference type="EC" id="3.1.3.48"/>
    </reaction>
</comment>
<dbReference type="SMART" id="SM00404">
    <property type="entry name" value="PTPc_motif"/>
    <property type="match status" value="2"/>
</dbReference>
<name>A0A9D4JP34_DREPO</name>
<comment type="subcellular location">
    <subcellularLocation>
        <location evidence="1">Membrane</location>
        <topology evidence="1">Single-pass membrane protein</topology>
    </subcellularLocation>
</comment>
<feature type="domain" description="Fibronectin type-III" evidence="15">
    <location>
        <begin position="324"/>
        <end position="419"/>
    </location>
</feature>
<evidence type="ECO:0000259" key="14">
    <source>
        <dbReference type="PROSITE" id="PS50835"/>
    </source>
</evidence>
<dbReference type="SMART" id="SM00409">
    <property type="entry name" value="IG"/>
    <property type="match status" value="1"/>
</dbReference>
<dbReference type="PROSITE" id="PS50055">
    <property type="entry name" value="TYR_PHOSPHATASE_PTP"/>
    <property type="match status" value="2"/>
</dbReference>
<dbReference type="PANTHER" id="PTHR19134:SF540">
    <property type="entry name" value="TYROSINE-PROTEIN PHOSPHATASE 99A"/>
    <property type="match status" value="1"/>
</dbReference>
<dbReference type="InterPro" id="IPR000387">
    <property type="entry name" value="Tyr_Pase_dom"/>
</dbReference>
<dbReference type="FunFam" id="3.90.190.10:FF:000013">
    <property type="entry name" value="receptor-type tyrosine-protein phosphatase zeta isoform X1"/>
    <property type="match status" value="1"/>
</dbReference>
<protein>
    <recommendedName>
        <fullName evidence="2">protein-tyrosine-phosphatase</fullName>
        <ecNumber evidence="2">3.1.3.48</ecNumber>
    </recommendedName>
</protein>
<evidence type="ECO:0000256" key="3">
    <source>
        <dbReference type="ARBA" id="ARBA00022729"/>
    </source>
</evidence>
<evidence type="ECO:0000256" key="1">
    <source>
        <dbReference type="ARBA" id="ARBA00004167"/>
    </source>
</evidence>
<reference evidence="16" key="1">
    <citation type="journal article" date="2019" name="bioRxiv">
        <title>The Genome of the Zebra Mussel, Dreissena polymorpha: A Resource for Invasive Species Research.</title>
        <authorList>
            <person name="McCartney M.A."/>
            <person name="Auch B."/>
            <person name="Kono T."/>
            <person name="Mallez S."/>
            <person name="Zhang Y."/>
            <person name="Obille A."/>
            <person name="Becker A."/>
            <person name="Abrahante J.E."/>
            <person name="Garbe J."/>
            <person name="Badalamenti J.P."/>
            <person name="Herman A."/>
            <person name="Mangelson H."/>
            <person name="Liachko I."/>
            <person name="Sullivan S."/>
            <person name="Sone E.D."/>
            <person name="Koren S."/>
            <person name="Silverstein K.A.T."/>
            <person name="Beckman K.B."/>
            <person name="Gohl D.M."/>
        </authorList>
    </citation>
    <scope>NUCLEOTIDE SEQUENCE</scope>
    <source>
        <strain evidence="16">Duluth1</strain>
        <tissue evidence="16">Whole animal</tissue>
    </source>
</reference>
<feature type="domain" description="Tyrosine-protein phosphatase" evidence="12">
    <location>
        <begin position="1019"/>
        <end position="1275"/>
    </location>
</feature>
<evidence type="ECO:0000256" key="9">
    <source>
        <dbReference type="SAM" id="MobiDB-lite"/>
    </source>
</evidence>
<dbReference type="InterPro" id="IPR016130">
    <property type="entry name" value="Tyr_Pase_AS"/>
</dbReference>
<dbReference type="SMART" id="SM00060">
    <property type="entry name" value="FN3"/>
    <property type="match status" value="4"/>
</dbReference>
<dbReference type="CDD" id="cd14549">
    <property type="entry name" value="R5-PTPc-1"/>
    <property type="match status" value="1"/>
</dbReference>
<evidence type="ECO:0000256" key="11">
    <source>
        <dbReference type="SAM" id="SignalP"/>
    </source>
</evidence>
<feature type="domain" description="Fibronectin type-III" evidence="15">
    <location>
        <begin position="222"/>
        <end position="320"/>
    </location>
</feature>
<dbReference type="OrthoDB" id="6022401at2759"/>